<dbReference type="SUPFAM" id="SSF53720">
    <property type="entry name" value="ALDH-like"/>
    <property type="match status" value="1"/>
</dbReference>
<evidence type="ECO:0000256" key="2">
    <source>
        <dbReference type="ARBA" id="ARBA00023002"/>
    </source>
</evidence>
<dbReference type="PANTHER" id="PTHR43353:SF6">
    <property type="entry name" value="CYTOPLASMIC ALDEHYDE DEHYDROGENASE (EUROFUNG)"/>
    <property type="match status" value="1"/>
</dbReference>
<evidence type="ECO:0000313" key="8">
    <source>
        <dbReference type="EMBL" id="MEJ8281835.1"/>
    </source>
</evidence>
<evidence type="ECO:0000256" key="1">
    <source>
        <dbReference type="ARBA" id="ARBA00009986"/>
    </source>
</evidence>
<gene>
    <name evidence="8" type="ORF">WJX68_23070</name>
</gene>
<dbReference type="InterPro" id="IPR050740">
    <property type="entry name" value="Aldehyde_DH_Superfamily"/>
</dbReference>
<dbReference type="EMBL" id="JBBJUP010000024">
    <property type="protein sequence ID" value="MEJ8281835.1"/>
    <property type="molecule type" value="Genomic_DNA"/>
</dbReference>
<dbReference type="CDD" id="cd07099">
    <property type="entry name" value="ALDH_DDALDH"/>
    <property type="match status" value="1"/>
</dbReference>
<feature type="active site" evidence="4">
    <location>
        <position position="252"/>
    </location>
</feature>
<accession>A0ABU8TD26</accession>
<dbReference type="PANTHER" id="PTHR43353">
    <property type="entry name" value="SUCCINATE-SEMIALDEHYDE DEHYDROGENASE, MITOCHONDRIAL"/>
    <property type="match status" value="1"/>
</dbReference>
<dbReference type="InterPro" id="IPR016163">
    <property type="entry name" value="Ald_DH_C"/>
</dbReference>
<feature type="region of interest" description="Disordered" evidence="6">
    <location>
        <begin position="1"/>
        <end position="24"/>
    </location>
</feature>
<comment type="caution">
    <text evidence="8">The sequence shown here is derived from an EMBL/GenBank/DDBJ whole genome shotgun (WGS) entry which is preliminary data.</text>
</comment>
<dbReference type="PROSITE" id="PS00687">
    <property type="entry name" value="ALDEHYDE_DEHYDR_GLU"/>
    <property type="match status" value="1"/>
</dbReference>
<comment type="similarity">
    <text evidence="1 3 5">Belongs to the aldehyde dehydrogenase family.</text>
</comment>
<dbReference type="InterPro" id="IPR029510">
    <property type="entry name" value="Ald_DH_CS_GLU"/>
</dbReference>
<keyword evidence="9" id="KW-1185">Reference proteome</keyword>
<evidence type="ECO:0000259" key="7">
    <source>
        <dbReference type="Pfam" id="PF00171"/>
    </source>
</evidence>
<dbReference type="InterPro" id="IPR012394">
    <property type="entry name" value="Aldehyde_DH_NAD(P)"/>
</dbReference>
<dbReference type="Gene3D" id="3.40.309.10">
    <property type="entry name" value="Aldehyde Dehydrogenase, Chain A, domain 2"/>
    <property type="match status" value="1"/>
</dbReference>
<feature type="compositionally biased region" description="Low complexity" evidence="6">
    <location>
        <begin position="1"/>
        <end position="17"/>
    </location>
</feature>
<evidence type="ECO:0000256" key="6">
    <source>
        <dbReference type="SAM" id="MobiDB-lite"/>
    </source>
</evidence>
<reference evidence="8 9" key="1">
    <citation type="submission" date="2024-03" db="EMBL/GenBank/DDBJ databases">
        <title>Draft genome sequence of Pseudonocardia sp. DW16-2.</title>
        <authorList>
            <person name="Duangmal K."/>
        </authorList>
    </citation>
    <scope>NUCLEOTIDE SEQUENCE [LARGE SCALE GENOMIC DNA]</scope>
    <source>
        <strain evidence="8 9">DW16-2</strain>
    </source>
</reference>
<proteinExistence type="inferred from homology"/>
<name>A0ABU8TD26_9PSEU</name>
<keyword evidence="2 3" id="KW-0560">Oxidoreductase</keyword>
<evidence type="ECO:0000256" key="3">
    <source>
        <dbReference type="PIRNR" id="PIRNR036492"/>
    </source>
</evidence>
<dbReference type="PIRSF" id="PIRSF036492">
    <property type="entry name" value="ALDH"/>
    <property type="match status" value="1"/>
</dbReference>
<dbReference type="Proteomes" id="UP001364211">
    <property type="component" value="Unassembled WGS sequence"/>
</dbReference>
<dbReference type="InterPro" id="IPR015590">
    <property type="entry name" value="Aldehyde_DH_dom"/>
</dbReference>
<dbReference type="Pfam" id="PF00171">
    <property type="entry name" value="Aldedh"/>
    <property type="match status" value="1"/>
</dbReference>
<dbReference type="Gene3D" id="3.40.605.10">
    <property type="entry name" value="Aldehyde Dehydrogenase, Chain A, domain 1"/>
    <property type="match status" value="1"/>
</dbReference>
<feature type="domain" description="Aldehyde dehydrogenase" evidence="7">
    <location>
        <begin position="19"/>
        <end position="475"/>
    </location>
</feature>
<dbReference type="InterPro" id="IPR016161">
    <property type="entry name" value="Ald_DH/histidinol_DH"/>
</dbReference>
<evidence type="ECO:0000313" key="9">
    <source>
        <dbReference type="Proteomes" id="UP001364211"/>
    </source>
</evidence>
<dbReference type="InterPro" id="IPR016162">
    <property type="entry name" value="Ald_DH_N"/>
</dbReference>
<evidence type="ECO:0000256" key="4">
    <source>
        <dbReference type="PROSITE-ProRule" id="PRU10007"/>
    </source>
</evidence>
<sequence length="509" mass="53129">MSATAADSTATTAAPPAGDFASLSPRTGEELARYPVHDGEHVRSAVRAAAEAAQWWGGLGFDERRRRLAAWKKVLVAQLDRVARVVADETGKPMDDARLEVVLAIDHLDWASANAKKVLGKRSVSPGLLMANQAATVAYRPLGVVGVIGPWNYPVFTPMGSIAYALAAGNTVVFKPSELTPGVGHEIARTLAEAVPEVGRYPLFTVVTGLGPTGAELCRAPGIGKIAFTGSAATGRRVMAACAENLVPVLMECGGKDPLIVDADADLDAAADAAVWGGMSNAGQTCVGVERVYVVESVAGRFLEKVRTAASRLQVGTAAQEGDLGPMTMPSQTEIVRRHVTDALEKGGRAIVGGADSVPAQGGAISPVVIADVPEDSVAVTEETFGPLVVVNRVPDVDEAVRRANATGYGLGATVFSARRGERIAEQLRCGMVSINGVISFAGIPSLPFGGVGESGFGRIHGADGLREFTRAQSVARQRFPIPLVVTSFRRTARTMQALTGIVKARHGR</sequence>
<dbReference type="RefSeq" id="WP_340294612.1">
    <property type="nucleotide sequence ID" value="NZ_JBBJUP010000024.1"/>
</dbReference>
<protein>
    <recommendedName>
        <fullName evidence="3">Aldehyde dehydrogenase</fullName>
    </recommendedName>
</protein>
<organism evidence="8 9">
    <name type="scientific">Pseudonocardia spirodelae</name>
    <dbReference type="NCBI Taxonomy" id="3133431"/>
    <lineage>
        <taxon>Bacteria</taxon>
        <taxon>Bacillati</taxon>
        <taxon>Actinomycetota</taxon>
        <taxon>Actinomycetes</taxon>
        <taxon>Pseudonocardiales</taxon>
        <taxon>Pseudonocardiaceae</taxon>
        <taxon>Pseudonocardia</taxon>
    </lineage>
</organism>
<evidence type="ECO:0000256" key="5">
    <source>
        <dbReference type="RuleBase" id="RU003345"/>
    </source>
</evidence>